<evidence type="ECO:0000313" key="2">
    <source>
        <dbReference type="Proteomes" id="UP000006038"/>
    </source>
</evidence>
<dbReference type="STRING" id="4533.J3NCJ0"/>
<dbReference type="InterPro" id="IPR050464">
    <property type="entry name" value="Zeta_carotene_desat/Oxidored"/>
</dbReference>
<reference evidence="1" key="2">
    <citation type="submission" date="2013-04" db="UniProtKB">
        <authorList>
            <consortium name="EnsemblPlants"/>
        </authorList>
    </citation>
    <scope>IDENTIFICATION</scope>
</reference>
<proteinExistence type="predicted"/>
<dbReference type="Proteomes" id="UP000006038">
    <property type="component" value="Chromosome 12"/>
</dbReference>
<sequence length="92" mass="9408">MMRVAVVGGGASGLAAAHELATSGGISVTVYEKEDCLGGSLARTAAGDVDGGEHVLRLDLASMVYNSVGADRHIRTGGVFDGELRFDSLKDV</sequence>
<dbReference type="Pfam" id="PF13450">
    <property type="entry name" value="NAD_binding_8"/>
    <property type="match status" value="1"/>
</dbReference>
<dbReference type="SUPFAM" id="SSF51905">
    <property type="entry name" value="FAD/NAD(P)-binding domain"/>
    <property type="match status" value="1"/>
</dbReference>
<dbReference type="GO" id="GO:0016491">
    <property type="term" value="F:oxidoreductase activity"/>
    <property type="evidence" value="ECO:0007669"/>
    <property type="project" value="TreeGrafter"/>
</dbReference>
<evidence type="ECO:0000313" key="1">
    <source>
        <dbReference type="EnsemblPlants" id="OB12G16980.1"/>
    </source>
</evidence>
<organism evidence="1">
    <name type="scientific">Oryza brachyantha</name>
    <name type="common">malo sina</name>
    <dbReference type="NCBI Taxonomy" id="4533"/>
    <lineage>
        <taxon>Eukaryota</taxon>
        <taxon>Viridiplantae</taxon>
        <taxon>Streptophyta</taxon>
        <taxon>Embryophyta</taxon>
        <taxon>Tracheophyta</taxon>
        <taxon>Spermatophyta</taxon>
        <taxon>Magnoliopsida</taxon>
        <taxon>Liliopsida</taxon>
        <taxon>Poales</taxon>
        <taxon>Poaceae</taxon>
        <taxon>BOP clade</taxon>
        <taxon>Oryzoideae</taxon>
        <taxon>Oryzeae</taxon>
        <taxon>Oryzinae</taxon>
        <taxon>Oryza</taxon>
    </lineage>
</organism>
<dbReference type="InterPro" id="IPR036188">
    <property type="entry name" value="FAD/NAD-bd_sf"/>
</dbReference>
<keyword evidence="2" id="KW-1185">Reference proteome</keyword>
<dbReference type="EnsemblPlants" id="OB12G16980.1">
    <property type="protein sequence ID" value="OB12G16980.1"/>
    <property type="gene ID" value="OB12G16980"/>
</dbReference>
<dbReference type="Gramene" id="OB12G16980.1">
    <property type="protein sequence ID" value="OB12G16980.1"/>
    <property type="gene ID" value="OB12G16980"/>
</dbReference>
<evidence type="ECO:0008006" key="3">
    <source>
        <dbReference type="Google" id="ProtNLM"/>
    </source>
</evidence>
<name>J3NCJ0_ORYBR</name>
<dbReference type="AlphaFoldDB" id="J3NCJ0"/>
<dbReference type="PANTHER" id="PTHR42923">
    <property type="entry name" value="PROTOPORPHYRINOGEN OXIDASE"/>
    <property type="match status" value="1"/>
</dbReference>
<dbReference type="HOGENOM" id="CLU_187150_0_0_1"/>
<protein>
    <recommendedName>
        <fullName evidence="3">Amine oxidase domain-containing protein</fullName>
    </recommendedName>
</protein>
<dbReference type="Gene3D" id="3.50.50.60">
    <property type="entry name" value="FAD/NAD(P)-binding domain"/>
    <property type="match status" value="1"/>
</dbReference>
<accession>J3NCJ0</accession>
<dbReference type="PRINTS" id="PR00419">
    <property type="entry name" value="ADXRDTASE"/>
</dbReference>
<reference evidence="1" key="1">
    <citation type="journal article" date="2013" name="Nat. Commun.">
        <title>Whole-genome sequencing of Oryza brachyantha reveals mechanisms underlying Oryza genome evolution.</title>
        <authorList>
            <person name="Chen J."/>
            <person name="Huang Q."/>
            <person name="Gao D."/>
            <person name="Wang J."/>
            <person name="Lang Y."/>
            <person name="Liu T."/>
            <person name="Li B."/>
            <person name="Bai Z."/>
            <person name="Luis Goicoechea J."/>
            <person name="Liang C."/>
            <person name="Chen C."/>
            <person name="Zhang W."/>
            <person name="Sun S."/>
            <person name="Liao Y."/>
            <person name="Zhang X."/>
            <person name="Yang L."/>
            <person name="Song C."/>
            <person name="Wang M."/>
            <person name="Shi J."/>
            <person name="Liu G."/>
            <person name="Liu J."/>
            <person name="Zhou H."/>
            <person name="Zhou W."/>
            <person name="Yu Q."/>
            <person name="An N."/>
            <person name="Chen Y."/>
            <person name="Cai Q."/>
            <person name="Wang B."/>
            <person name="Liu B."/>
            <person name="Min J."/>
            <person name="Huang Y."/>
            <person name="Wu H."/>
            <person name="Li Z."/>
            <person name="Zhang Y."/>
            <person name="Yin Y."/>
            <person name="Song W."/>
            <person name="Jiang J."/>
            <person name="Jackson S.A."/>
            <person name="Wing R.A."/>
            <person name="Wang J."/>
            <person name="Chen M."/>
        </authorList>
    </citation>
    <scope>NUCLEOTIDE SEQUENCE [LARGE SCALE GENOMIC DNA]</scope>
    <source>
        <strain evidence="1">cv. IRGC 101232</strain>
    </source>
</reference>